<evidence type="ECO:0008006" key="12">
    <source>
        <dbReference type="Google" id="ProtNLM"/>
    </source>
</evidence>
<evidence type="ECO:0000313" key="10">
    <source>
        <dbReference type="EMBL" id="MFC7080938.1"/>
    </source>
</evidence>
<organism evidence="10 11">
    <name type="scientific">Halorussus caseinilyticus</name>
    <dbReference type="NCBI Taxonomy" id="3034025"/>
    <lineage>
        <taxon>Archaea</taxon>
        <taxon>Methanobacteriati</taxon>
        <taxon>Methanobacteriota</taxon>
        <taxon>Stenosarchaea group</taxon>
        <taxon>Halobacteria</taxon>
        <taxon>Halobacteriales</taxon>
        <taxon>Haladaptataceae</taxon>
        <taxon>Halorussus</taxon>
    </lineage>
</organism>
<evidence type="ECO:0000256" key="4">
    <source>
        <dbReference type="ARBA" id="ARBA00022723"/>
    </source>
</evidence>
<keyword evidence="3" id="KW-0349">Heme</keyword>
<dbReference type="EMBL" id="JBHSZH010000005">
    <property type="protein sequence ID" value="MFC7080938.1"/>
    <property type="molecule type" value="Genomic_DNA"/>
</dbReference>
<dbReference type="GO" id="GO:0042744">
    <property type="term" value="P:hydrogen peroxide catabolic process"/>
    <property type="evidence" value="ECO:0007669"/>
    <property type="project" value="UniProtKB-KW"/>
</dbReference>
<evidence type="ECO:0000313" key="11">
    <source>
        <dbReference type="Proteomes" id="UP001596407"/>
    </source>
</evidence>
<comment type="catalytic activity">
    <reaction evidence="9">
        <text>H2O2 + AH2 = A + 2 H2O</text>
        <dbReference type="Rhea" id="RHEA:30275"/>
        <dbReference type="ChEBI" id="CHEBI:13193"/>
        <dbReference type="ChEBI" id="CHEBI:15377"/>
        <dbReference type="ChEBI" id="CHEBI:16240"/>
        <dbReference type="ChEBI" id="CHEBI:17499"/>
        <dbReference type="EC" id="1.11.1.21"/>
    </reaction>
</comment>
<keyword evidence="11" id="KW-1185">Reference proteome</keyword>
<keyword evidence="6" id="KW-0408">Iron</keyword>
<proteinExistence type="predicted"/>
<dbReference type="Gene3D" id="1.10.520.10">
    <property type="match status" value="1"/>
</dbReference>
<reference evidence="10 11" key="1">
    <citation type="journal article" date="2019" name="Int. J. Syst. Evol. Microbiol.">
        <title>The Global Catalogue of Microorganisms (GCM) 10K type strain sequencing project: providing services to taxonomists for standard genome sequencing and annotation.</title>
        <authorList>
            <consortium name="The Broad Institute Genomics Platform"/>
            <consortium name="The Broad Institute Genome Sequencing Center for Infectious Disease"/>
            <person name="Wu L."/>
            <person name="Ma J."/>
        </authorList>
    </citation>
    <scope>NUCLEOTIDE SEQUENCE [LARGE SCALE GENOMIC DNA]</scope>
    <source>
        <strain evidence="10 11">DT72</strain>
    </source>
</reference>
<keyword evidence="2" id="KW-0575">Peroxidase</keyword>
<dbReference type="Gene3D" id="1.10.420.10">
    <property type="entry name" value="Peroxidase, domain 2"/>
    <property type="match status" value="1"/>
</dbReference>
<evidence type="ECO:0000256" key="7">
    <source>
        <dbReference type="ARBA" id="ARBA00023324"/>
    </source>
</evidence>
<dbReference type="AlphaFoldDB" id="A0ABD5WT15"/>
<dbReference type="InterPro" id="IPR000763">
    <property type="entry name" value="Catalase_peroxidase"/>
</dbReference>
<evidence type="ECO:0000256" key="2">
    <source>
        <dbReference type="ARBA" id="ARBA00022559"/>
    </source>
</evidence>
<gene>
    <name evidence="10" type="ORF">ACFQJ6_13315</name>
</gene>
<keyword evidence="4" id="KW-0479">Metal-binding</keyword>
<dbReference type="GO" id="GO:0004601">
    <property type="term" value="F:peroxidase activity"/>
    <property type="evidence" value="ECO:0007669"/>
    <property type="project" value="UniProtKB-KW"/>
</dbReference>
<comment type="caution">
    <text evidence="10">The sequence shown here is derived from an EMBL/GenBank/DDBJ whole genome shotgun (WGS) entry which is preliminary data.</text>
</comment>
<dbReference type="PANTHER" id="PTHR30555">
    <property type="entry name" value="HYDROPEROXIDASE I, BIFUNCTIONAL CATALASE-PEROXIDASE"/>
    <property type="match status" value="1"/>
</dbReference>
<dbReference type="GO" id="GO:0046872">
    <property type="term" value="F:metal ion binding"/>
    <property type="evidence" value="ECO:0007669"/>
    <property type="project" value="UniProtKB-KW"/>
</dbReference>
<evidence type="ECO:0000256" key="3">
    <source>
        <dbReference type="ARBA" id="ARBA00022617"/>
    </source>
</evidence>
<evidence type="ECO:0000256" key="5">
    <source>
        <dbReference type="ARBA" id="ARBA00023002"/>
    </source>
</evidence>
<comment type="cofactor">
    <cofactor evidence="1">
        <name>heme b</name>
        <dbReference type="ChEBI" id="CHEBI:60344"/>
    </cofactor>
</comment>
<dbReference type="SUPFAM" id="SSF48113">
    <property type="entry name" value="Heme-dependent peroxidases"/>
    <property type="match status" value="1"/>
</dbReference>
<evidence type="ECO:0000256" key="9">
    <source>
        <dbReference type="ARBA" id="ARBA00051651"/>
    </source>
</evidence>
<dbReference type="InterPro" id="IPR010255">
    <property type="entry name" value="Haem_peroxidase_sf"/>
</dbReference>
<protein>
    <recommendedName>
        <fullName evidence="12">Catalase-peroxidase</fullName>
    </recommendedName>
</protein>
<keyword evidence="5" id="KW-0560">Oxidoreductase</keyword>
<keyword evidence="7" id="KW-0376">Hydrogen peroxide</keyword>
<dbReference type="Proteomes" id="UP001596407">
    <property type="component" value="Unassembled WGS sequence"/>
</dbReference>
<dbReference type="PANTHER" id="PTHR30555:SF0">
    <property type="entry name" value="CATALASE-PEROXIDASE"/>
    <property type="match status" value="1"/>
</dbReference>
<dbReference type="FunFam" id="1.10.420.10:FF:000004">
    <property type="entry name" value="Catalase-peroxidase"/>
    <property type="match status" value="1"/>
</dbReference>
<sequence>MDASQEETDVESFEALKPKADGFRNYVESGVEEPAEELLVDKADLLDLTPPEMTVLVGGMRALDANYQQSDLGVFTDDPETLTNDFFVNLLGMDHEWEPVSDSEAVFEVRDRETGELEGKATRVDLIFGSHSRLRALAEVYAADDGEEKFVRDFVDAWHKVMTLDRFDLE</sequence>
<evidence type="ECO:0000256" key="6">
    <source>
        <dbReference type="ARBA" id="ARBA00023004"/>
    </source>
</evidence>
<accession>A0ABD5WT15</accession>
<name>A0ABD5WT15_9EURY</name>
<evidence type="ECO:0000256" key="8">
    <source>
        <dbReference type="ARBA" id="ARBA00049145"/>
    </source>
</evidence>
<dbReference type="RefSeq" id="WP_382209895.1">
    <property type="nucleotide sequence ID" value="NZ_JBHSZH010000005.1"/>
</dbReference>
<comment type="catalytic activity">
    <reaction evidence="8">
        <text>2 H2O2 = O2 + 2 H2O</text>
        <dbReference type="Rhea" id="RHEA:20309"/>
        <dbReference type="ChEBI" id="CHEBI:15377"/>
        <dbReference type="ChEBI" id="CHEBI:15379"/>
        <dbReference type="ChEBI" id="CHEBI:16240"/>
        <dbReference type="EC" id="1.11.1.21"/>
    </reaction>
</comment>
<evidence type="ECO:0000256" key="1">
    <source>
        <dbReference type="ARBA" id="ARBA00001970"/>
    </source>
</evidence>